<evidence type="ECO:0000313" key="3">
    <source>
        <dbReference type="Proteomes" id="UP001396334"/>
    </source>
</evidence>
<keyword evidence="1" id="KW-0732">Signal</keyword>
<comment type="caution">
    <text evidence="2">The sequence shown here is derived from an EMBL/GenBank/DDBJ whole genome shotgun (WGS) entry which is preliminary data.</text>
</comment>
<feature type="chain" id="PRO_5046617134" evidence="1">
    <location>
        <begin position="16"/>
        <end position="70"/>
    </location>
</feature>
<name>A0ABR2TEN5_9ROSI</name>
<dbReference type="Proteomes" id="UP001396334">
    <property type="component" value="Unassembled WGS sequence"/>
</dbReference>
<evidence type="ECO:0000313" key="2">
    <source>
        <dbReference type="EMBL" id="KAK9035633.1"/>
    </source>
</evidence>
<evidence type="ECO:0000256" key="1">
    <source>
        <dbReference type="SAM" id="SignalP"/>
    </source>
</evidence>
<accession>A0ABR2TEN5</accession>
<gene>
    <name evidence="2" type="ORF">V6N11_077667</name>
</gene>
<dbReference type="EMBL" id="JBBPBN010000006">
    <property type="protein sequence ID" value="KAK9035633.1"/>
    <property type="molecule type" value="Genomic_DNA"/>
</dbReference>
<organism evidence="2 3">
    <name type="scientific">Hibiscus sabdariffa</name>
    <name type="common">roselle</name>
    <dbReference type="NCBI Taxonomy" id="183260"/>
    <lineage>
        <taxon>Eukaryota</taxon>
        <taxon>Viridiplantae</taxon>
        <taxon>Streptophyta</taxon>
        <taxon>Embryophyta</taxon>
        <taxon>Tracheophyta</taxon>
        <taxon>Spermatophyta</taxon>
        <taxon>Magnoliopsida</taxon>
        <taxon>eudicotyledons</taxon>
        <taxon>Gunneridae</taxon>
        <taxon>Pentapetalae</taxon>
        <taxon>rosids</taxon>
        <taxon>malvids</taxon>
        <taxon>Malvales</taxon>
        <taxon>Malvaceae</taxon>
        <taxon>Malvoideae</taxon>
        <taxon>Hibiscus</taxon>
    </lineage>
</organism>
<proteinExistence type="predicted"/>
<sequence>MASLILLLKALMIRRQNFDLLSNKVEEDNSGHYERNQGSHGCIWNTKCKELEEDDDPITWKIAHHRCVWL</sequence>
<reference evidence="2 3" key="1">
    <citation type="journal article" date="2024" name="G3 (Bethesda)">
        <title>Genome assembly of Hibiscus sabdariffa L. provides insights into metabolisms of medicinal natural products.</title>
        <authorList>
            <person name="Kim T."/>
        </authorList>
    </citation>
    <scope>NUCLEOTIDE SEQUENCE [LARGE SCALE GENOMIC DNA]</scope>
    <source>
        <strain evidence="2">TK-2024</strain>
        <tissue evidence="2">Old leaves</tissue>
    </source>
</reference>
<keyword evidence="3" id="KW-1185">Reference proteome</keyword>
<feature type="signal peptide" evidence="1">
    <location>
        <begin position="1"/>
        <end position="15"/>
    </location>
</feature>
<protein>
    <submittedName>
        <fullName evidence="2">Uncharacterized protein</fullName>
    </submittedName>
</protein>